<protein>
    <submittedName>
        <fullName evidence="2">Uncharacterized protein</fullName>
    </submittedName>
</protein>
<keyword evidence="3" id="KW-1185">Reference proteome</keyword>
<dbReference type="EMBL" id="JAGMUX010000010">
    <property type="protein sequence ID" value="KAH7247581.1"/>
    <property type="molecule type" value="Genomic_DNA"/>
</dbReference>
<name>A0A9P9GYV3_FUSRE</name>
<keyword evidence="1" id="KW-0472">Membrane</keyword>
<gene>
    <name evidence="2" type="ORF">BKA55DRAFT_595171</name>
</gene>
<dbReference type="OrthoDB" id="3436860at2759"/>
<sequence length="212" mass="24143">MAVPLFIFAATVCRFVADRRCLHTEMMPIRDFFQSRFFEQQWKNKVSIAQISMITIAFCLGIAKLATKPGHIPTNRSDIMVITMSIKSYVFLAYEFATQKMDKFRRFGSHKANAVLNTVDIVFWMVVMGLAFTVVSQICVGVNCGIGILVGLAALLVAFVNFWAAVIAWKDHRYFKSYGVRRGQSAPQIKRTYTSSNGLHHHQRYHSRGQNH</sequence>
<evidence type="ECO:0000313" key="2">
    <source>
        <dbReference type="EMBL" id="KAH7247581.1"/>
    </source>
</evidence>
<dbReference type="AlphaFoldDB" id="A0A9P9GYV3"/>
<feature type="transmembrane region" description="Helical" evidence="1">
    <location>
        <begin position="146"/>
        <end position="169"/>
    </location>
</feature>
<feature type="transmembrane region" description="Helical" evidence="1">
    <location>
        <begin position="46"/>
        <end position="67"/>
    </location>
</feature>
<evidence type="ECO:0000256" key="1">
    <source>
        <dbReference type="SAM" id="Phobius"/>
    </source>
</evidence>
<organism evidence="2 3">
    <name type="scientific">Fusarium redolens</name>
    <dbReference type="NCBI Taxonomy" id="48865"/>
    <lineage>
        <taxon>Eukaryota</taxon>
        <taxon>Fungi</taxon>
        <taxon>Dikarya</taxon>
        <taxon>Ascomycota</taxon>
        <taxon>Pezizomycotina</taxon>
        <taxon>Sordariomycetes</taxon>
        <taxon>Hypocreomycetidae</taxon>
        <taxon>Hypocreales</taxon>
        <taxon>Nectriaceae</taxon>
        <taxon>Fusarium</taxon>
        <taxon>Fusarium redolens species complex</taxon>
    </lineage>
</organism>
<accession>A0A9P9GYV3</accession>
<keyword evidence="1" id="KW-0812">Transmembrane</keyword>
<keyword evidence="1" id="KW-1133">Transmembrane helix</keyword>
<proteinExistence type="predicted"/>
<feature type="transmembrane region" description="Helical" evidence="1">
    <location>
        <begin position="118"/>
        <end position="140"/>
    </location>
</feature>
<evidence type="ECO:0000313" key="3">
    <source>
        <dbReference type="Proteomes" id="UP000720189"/>
    </source>
</evidence>
<dbReference type="Proteomes" id="UP000720189">
    <property type="component" value="Unassembled WGS sequence"/>
</dbReference>
<reference evidence="2" key="1">
    <citation type="journal article" date="2021" name="Nat. Commun.">
        <title>Genetic determinants of endophytism in the Arabidopsis root mycobiome.</title>
        <authorList>
            <person name="Mesny F."/>
            <person name="Miyauchi S."/>
            <person name="Thiergart T."/>
            <person name="Pickel B."/>
            <person name="Atanasova L."/>
            <person name="Karlsson M."/>
            <person name="Huettel B."/>
            <person name="Barry K.W."/>
            <person name="Haridas S."/>
            <person name="Chen C."/>
            <person name="Bauer D."/>
            <person name="Andreopoulos W."/>
            <person name="Pangilinan J."/>
            <person name="LaButti K."/>
            <person name="Riley R."/>
            <person name="Lipzen A."/>
            <person name="Clum A."/>
            <person name="Drula E."/>
            <person name="Henrissat B."/>
            <person name="Kohler A."/>
            <person name="Grigoriev I.V."/>
            <person name="Martin F.M."/>
            <person name="Hacquard S."/>
        </authorList>
    </citation>
    <scope>NUCLEOTIDE SEQUENCE</scope>
    <source>
        <strain evidence="2">MPI-CAGE-AT-0023</strain>
    </source>
</reference>
<dbReference type="RefSeq" id="XP_046048164.1">
    <property type="nucleotide sequence ID" value="XM_046195759.1"/>
</dbReference>
<dbReference type="GeneID" id="70225713"/>
<comment type="caution">
    <text evidence="2">The sequence shown here is derived from an EMBL/GenBank/DDBJ whole genome shotgun (WGS) entry which is preliminary data.</text>
</comment>